<organism evidence="1 2">
    <name type="scientific">Marasmius tenuissimus</name>
    <dbReference type="NCBI Taxonomy" id="585030"/>
    <lineage>
        <taxon>Eukaryota</taxon>
        <taxon>Fungi</taxon>
        <taxon>Dikarya</taxon>
        <taxon>Basidiomycota</taxon>
        <taxon>Agaricomycotina</taxon>
        <taxon>Agaricomycetes</taxon>
        <taxon>Agaricomycetidae</taxon>
        <taxon>Agaricales</taxon>
        <taxon>Marasmiineae</taxon>
        <taxon>Marasmiaceae</taxon>
        <taxon>Marasmius</taxon>
    </lineage>
</organism>
<proteinExistence type="predicted"/>
<dbReference type="EMBL" id="JBBXMP010000306">
    <property type="protein sequence ID" value="KAL0058500.1"/>
    <property type="molecule type" value="Genomic_DNA"/>
</dbReference>
<reference evidence="1 2" key="1">
    <citation type="submission" date="2024-05" db="EMBL/GenBank/DDBJ databases">
        <title>A draft genome resource for the thread blight pathogen Marasmius tenuissimus strain MS-2.</title>
        <authorList>
            <person name="Yulfo-Soto G.E."/>
            <person name="Baruah I.K."/>
            <person name="Amoako-Attah I."/>
            <person name="Bukari Y."/>
            <person name="Meinhardt L.W."/>
            <person name="Bailey B.A."/>
            <person name="Cohen S.P."/>
        </authorList>
    </citation>
    <scope>NUCLEOTIDE SEQUENCE [LARGE SCALE GENOMIC DNA]</scope>
    <source>
        <strain evidence="1 2">MS-2</strain>
    </source>
</reference>
<protein>
    <submittedName>
        <fullName evidence="1">Uncharacterized protein</fullName>
    </submittedName>
</protein>
<sequence length="84" mass="9673">MRGGTYEERWNEARAQLHRVFDMLTHRRPRLFRPSDEGGLFSDVPLYNTAAPDDDEWEDLDFQPAIGDEGLINSHAANITIIPF</sequence>
<dbReference type="Proteomes" id="UP001437256">
    <property type="component" value="Unassembled WGS sequence"/>
</dbReference>
<comment type="caution">
    <text evidence="1">The sequence shown here is derived from an EMBL/GenBank/DDBJ whole genome shotgun (WGS) entry which is preliminary data.</text>
</comment>
<name>A0ABR2ZA00_9AGAR</name>
<evidence type="ECO:0000313" key="2">
    <source>
        <dbReference type="Proteomes" id="UP001437256"/>
    </source>
</evidence>
<keyword evidence="2" id="KW-1185">Reference proteome</keyword>
<evidence type="ECO:0000313" key="1">
    <source>
        <dbReference type="EMBL" id="KAL0058500.1"/>
    </source>
</evidence>
<gene>
    <name evidence="1" type="ORF">AAF712_014817</name>
</gene>
<accession>A0ABR2ZA00</accession>